<evidence type="ECO:0000313" key="1">
    <source>
        <dbReference type="EMBL" id="KAK3604281.1"/>
    </source>
</evidence>
<name>A0AAE0T5T4_9BIVA</name>
<dbReference type="Proteomes" id="UP001195483">
    <property type="component" value="Unassembled WGS sequence"/>
</dbReference>
<reference evidence="1" key="2">
    <citation type="journal article" date="2021" name="Genome Biol. Evol.">
        <title>Developing a high-quality reference genome for a parasitic bivalve with doubly uniparental inheritance (Bivalvia: Unionida).</title>
        <authorList>
            <person name="Smith C.H."/>
        </authorList>
    </citation>
    <scope>NUCLEOTIDE SEQUENCE</scope>
    <source>
        <strain evidence="1">CHS0354</strain>
        <tissue evidence="1">Mantle</tissue>
    </source>
</reference>
<reference evidence="1" key="1">
    <citation type="journal article" date="2021" name="Genome Biol. Evol.">
        <title>A High-Quality Reference Genome for a Parasitic Bivalve with Doubly Uniparental Inheritance (Bivalvia: Unionida).</title>
        <authorList>
            <person name="Smith C.H."/>
        </authorList>
    </citation>
    <scope>NUCLEOTIDE SEQUENCE</scope>
    <source>
        <strain evidence="1">CHS0354</strain>
    </source>
</reference>
<sequence length="268" mass="30103">MDEKYEGSKKILELNLDSPLLVNMCKIRERSPQDAVLKECIEQIYDNCRLMESDPENGTVTAARTVLKKDEPNTGAVETVATDTSDVRYSDFLKMLDPDAFIPLEGGKESLVLVALPGDGYRKLYSFSHDKKEFTPDNYGDENYQIYRFNSGQNNAEKIYDDGQTAYIISNHENKNVGSVYGLNTVSKTLEALTGKTQNFNNGVADRQGKYLALVSAVGANQQELFILNLQDKSLKKILAKKAPKYMPIFFDNEGKYLYLDSDVTKIA</sequence>
<gene>
    <name evidence="1" type="ORF">CHS0354_002089</name>
</gene>
<dbReference type="SUPFAM" id="SSF69304">
    <property type="entry name" value="Tricorn protease N-terminal domain"/>
    <property type="match status" value="1"/>
</dbReference>
<organism evidence="1 2">
    <name type="scientific">Potamilus streckersoni</name>
    <dbReference type="NCBI Taxonomy" id="2493646"/>
    <lineage>
        <taxon>Eukaryota</taxon>
        <taxon>Metazoa</taxon>
        <taxon>Spiralia</taxon>
        <taxon>Lophotrochozoa</taxon>
        <taxon>Mollusca</taxon>
        <taxon>Bivalvia</taxon>
        <taxon>Autobranchia</taxon>
        <taxon>Heteroconchia</taxon>
        <taxon>Palaeoheterodonta</taxon>
        <taxon>Unionida</taxon>
        <taxon>Unionoidea</taxon>
        <taxon>Unionidae</taxon>
        <taxon>Ambleminae</taxon>
        <taxon>Lampsilini</taxon>
        <taxon>Potamilus</taxon>
    </lineage>
</organism>
<accession>A0AAE0T5T4</accession>
<protein>
    <submittedName>
        <fullName evidence="1">Uncharacterized protein</fullName>
    </submittedName>
</protein>
<dbReference type="AlphaFoldDB" id="A0AAE0T5T4"/>
<keyword evidence="2" id="KW-1185">Reference proteome</keyword>
<dbReference type="SUPFAM" id="SSF110942">
    <property type="entry name" value="HSP90 C-terminal domain"/>
    <property type="match status" value="1"/>
</dbReference>
<proteinExistence type="predicted"/>
<dbReference type="EMBL" id="JAEAOA010000186">
    <property type="protein sequence ID" value="KAK3604281.1"/>
    <property type="molecule type" value="Genomic_DNA"/>
</dbReference>
<dbReference type="Gene3D" id="1.20.120.790">
    <property type="entry name" value="Heat shock protein 90, C-terminal domain"/>
    <property type="match status" value="1"/>
</dbReference>
<comment type="caution">
    <text evidence="1">The sequence shown here is derived from an EMBL/GenBank/DDBJ whole genome shotgun (WGS) entry which is preliminary data.</text>
</comment>
<reference evidence="1" key="3">
    <citation type="submission" date="2023-05" db="EMBL/GenBank/DDBJ databases">
        <authorList>
            <person name="Smith C.H."/>
        </authorList>
    </citation>
    <scope>NUCLEOTIDE SEQUENCE</scope>
    <source>
        <strain evidence="1">CHS0354</strain>
        <tissue evidence="1">Mantle</tissue>
    </source>
</reference>
<evidence type="ECO:0000313" key="2">
    <source>
        <dbReference type="Proteomes" id="UP001195483"/>
    </source>
</evidence>
<dbReference type="InterPro" id="IPR037196">
    <property type="entry name" value="HSP90_C"/>
</dbReference>